<reference evidence="1" key="1">
    <citation type="submission" date="2014-09" db="EMBL/GenBank/DDBJ databases">
        <authorList>
            <person name="Magalhaes I.L.F."/>
            <person name="Oliveira U."/>
            <person name="Santos F.R."/>
            <person name="Vidigal T.H.D.A."/>
            <person name="Brescovit A.D."/>
            <person name="Santos A.J."/>
        </authorList>
    </citation>
    <scope>NUCLEOTIDE SEQUENCE</scope>
    <source>
        <tissue evidence="1">Shoot tissue taken approximately 20 cm above the soil surface</tissue>
    </source>
</reference>
<name>A0A0A9FX72_ARUDO</name>
<dbReference type="EMBL" id="GBRH01180461">
    <property type="protein sequence ID" value="JAE17435.1"/>
    <property type="molecule type" value="Transcribed_RNA"/>
</dbReference>
<reference evidence="1" key="2">
    <citation type="journal article" date="2015" name="Data Brief">
        <title>Shoot transcriptome of the giant reed, Arundo donax.</title>
        <authorList>
            <person name="Barrero R.A."/>
            <person name="Guerrero F.D."/>
            <person name="Moolhuijzen P."/>
            <person name="Goolsby J.A."/>
            <person name="Tidwell J."/>
            <person name="Bellgard S.E."/>
            <person name="Bellgard M.I."/>
        </authorList>
    </citation>
    <scope>NUCLEOTIDE SEQUENCE</scope>
    <source>
        <tissue evidence="1">Shoot tissue taken approximately 20 cm above the soil surface</tissue>
    </source>
</reference>
<accession>A0A0A9FX72</accession>
<dbReference type="AlphaFoldDB" id="A0A0A9FX72"/>
<proteinExistence type="predicted"/>
<protein>
    <submittedName>
        <fullName evidence="1">Uncharacterized protein</fullName>
    </submittedName>
</protein>
<sequence length="99" mass="11181">MTLNQPTRPCPQEAAPLMEFISTSIARDLKTNMHLRKKQQKTGKKNAWQCHCAPLASSYFGEQKLQGHYVGIDRRQTGLQHAINSVSYRVHVGDCNSVK</sequence>
<organism evidence="1">
    <name type="scientific">Arundo donax</name>
    <name type="common">Giant reed</name>
    <name type="synonym">Donax arundinaceus</name>
    <dbReference type="NCBI Taxonomy" id="35708"/>
    <lineage>
        <taxon>Eukaryota</taxon>
        <taxon>Viridiplantae</taxon>
        <taxon>Streptophyta</taxon>
        <taxon>Embryophyta</taxon>
        <taxon>Tracheophyta</taxon>
        <taxon>Spermatophyta</taxon>
        <taxon>Magnoliopsida</taxon>
        <taxon>Liliopsida</taxon>
        <taxon>Poales</taxon>
        <taxon>Poaceae</taxon>
        <taxon>PACMAD clade</taxon>
        <taxon>Arundinoideae</taxon>
        <taxon>Arundineae</taxon>
        <taxon>Arundo</taxon>
    </lineage>
</organism>
<evidence type="ECO:0000313" key="1">
    <source>
        <dbReference type="EMBL" id="JAE17435.1"/>
    </source>
</evidence>